<evidence type="ECO:0000313" key="2">
    <source>
        <dbReference type="Proteomes" id="UP000541535"/>
    </source>
</evidence>
<comment type="caution">
    <text evidence="1">The sequence shown here is derived from an EMBL/GenBank/DDBJ whole genome shotgun (WGS) entry which is preliminary data.</text>
</comment>
<organism evidence="1 2">
    <name type="scientific">Pseudoduganella violacea</name>
    <dbReference type="NCBI Taxonomy" id="1715466"/>
    <lineage>
        <taxon>Bacteria</taxon>
        <taxon>Pseudomonadati</taxon>
        <taxon>Pseudomonadota</taxon>
        <taxon>Betaproteobacteria</taxon>
        <taxon>Burkholderiales</taxon>
        <taxon>Oxalobacteraceae</taxon>
        <taxon>Telluria group</taxon>
        <taxon>Pseudoduganella</taxon>
    </lineage>
</organism>
<dbReference type="Proteomes" id="UP000541535">
    <property type="component" value="Unassembled WGS sequence"/>
</dbReference>
<reference evidence="1 2" key="1">
    <citation type="submission" date="2020-08" db="EMBL/GenBank/DDBJ databases">
        <title>Genomic Encyclopedia of Type Strains, Phase III (KMG-III): the genomes of soil and plant-associated and newly described type strains.</title>
        <authorList>
            <person name="Whitman W."/>
        </authorList>
    </citation>
    <scope>NUCLEOTIDE SEQUENCE [LARGE SCALE GENOMIC DNA]</scope>
    <source>
        <strain evidence="1 2">CECT 8897</strain>
    </source>
</reference>
<gene>
    <name evidence="1" type="ORF">FHS03_005562</name>
</gene>
<accession>A0A7W5BG12</accession>
<name>A0A7W5BG12_9BURK</name>
<dbReference type="EMBL" id="JACHXD010000034">
    <property type="protein sequence ID" value="MBB3122461.1"/>
    <property type="molecule type" value="Genomic_DNA"/>
</dbReference>
<proteinExistence type="predicted"/>
<keyword evidence="2" id="KW-1185">Reference proteome</keyword>
<protein>
    <submittedName>
        <fullName evidence="1">Uncharacterized protein</fullName>
    </submittedName>
</protein>
<sequence length="262" mass="29470">MADFFVKAGTFVKHGTSSIHLRSILEKGLVPGLGRHELRKQSEKSPALDAVYVGGLAAYFGAQAAHMSVMKEYMLAVPDFKEKAQAYFADAKKAKVTVDIGEVTMSVPIVLNIRLGKDVRMIADEDYLNEDELSLDDEQVWNRWNAGGVIDGIPADWIKTIEYPRLVTVDDYWSRRALVRQDMELLVMGGISVSEKWPPSTLKLPRGVKNLSQELKFGAVEIEKFFAIKQMAESSNRFLSQCMQVSLFNEVSEQHNYTALEF</sequence>
<dbReference type="RefSeq" id="WP_183444118.1">
    <property type="nucleotide sequence ID" value="NZ_JACHXD010000034.1"/>
</dbReference>
<evidence type="ECO:0000313" key="1">
    <source>
        <dbReference type="EMBL" id="MBB3122461.1"/>
    </source>
</evidence>
<dbReference type="AlphaFoldDB" id="A0A7W5BG12"/>